<sequence>MEIQVAASSIGKKRFYIDLTSWDRVERRYRPFLVNSGWPGGLASSAVDITSYMEEVARLYREAVEAIGSAERSFVKAVAKMWPWRFIVPSRFEIDAAALGEVRGYWEIKTHVESVLGKKFDRWGEVYTAKVKMEARGGAVYVGDAPSLGHTYLLLLGVLSL</sequence>
<keyword evidence="2" id="KW-1185">Reference proteome</keyword>
<evidence type="ECO:0000313" key="1">
    <source>
        <dbReference type="EMBL" id="AFA40421.1"/>
    </source>
</evidence>
<evidence type="ECO:0000313" key="2">
    <source>
        <dbReference type="Proteomes" id="UP000009062"/>
    </source>
</evidence>
<dbReference type="Proteomes" id="UP000009062">
    <property type="component" value="Chromosome"/>
</dbReference>
<organism evidence="1 2">
    <name type="scientific">Pyrobaculum oguniense (strain DSM 13380 / JCM 10595 / TE7)</name>
    <dbReference type="NCBI Taxonomy" id="698757"/>
    <lineage>
        <taxon>Archaea</taxon>
        <taxon>Thermoproteota</taxon>
        <taxon>Thermoprotei</taxon>
        <taxon>Thermoproteales</taxon>
        <taxon>Thermoproteaceae</taxon>
        <taxon>Pyrobaculum</taxon>
    </lineage>
</organism>
<dbReference type="EMBL" id="CP003316">
    <property type="protein sequence ID" value="AFA40421.1"/>
    <property type="molecule type" value="Genomic_DNA"/>
</dbReference>
<dbReference type="HOGENOM" id="CLU_1709205_0_0_2"/>
<protein>
    <submittedName>
        <fullName evidence="1">Uncharacterized protein</fullName>
    </submittedName>
</protein>
<dbReference type="eggNOG" id="arCOG05469">
    <property type="taxonomic scope" value="Archaea"/>
</dbReference>
<dbReference type="KEGG" id="pog:Pogu_2394"/>
<name>H6QD78_PYROT</name>
<gene>
    <name evidence="1" type="ordered locus">Pogu_2394</name>
</gene>
<dbReference type="STRING" id="698757.Pogu_2394"/>
<dbReference type="AlphaFoldDB" id="H6QD78"/>
<proteinExistence type="predicted"/>
<reference evidence="1 2" key="1">
    <citation type="journal article" date="2012" name="Stand. Genomic Sci.">
        <title>Complete genome sequence of Pyrobaculum oguniense.</title>
        <authorList>
            <person name="Bernick D.L."/>
            <person name="Karplus K."/>
            <person name="Lui L.M."/>
            <person name="Coker J.K."/>
            <person name="Murphy J.N."/>
            <person name="Chan P.P."/>
            <person name="Cozen A.E."/>
            <person name="Lowe T.M."/>
        </authorList>
    </citation>
    <scope>NUCLEOTIDE SEQUENCE [LARGE SCALE GENOMIC DNA]</scope>
    <source>
        <strain evidence="1 2">TE7</strain>
    </source>
</reference>
<accession>H6QD78</accession>